<reference evidence="3" key="1">
    <citation type="submission" date="2022-04" db="EMBL/GenBank/DDBJ databases">
        <title>Carnegiea gigantea Genome sequencing and assembly v2.</title>
        <authorList>
            <person name="Copetti D."/>
            <person name="Sanderson M.J."/>
            <person name="Burquez A."/>
            <person name="Wojciechowski M.F."/>
        </authorList>
    </citation>
    <scope>NUCLEOTIDE SEQUENCE</scope>
    <source>
        <strain evidence="3">SGP5-SGP5p</strain>
        <tissue evidence="3">Aerial part</tissue>
    </source>
</reference>
<feature type="compositionally biased region" description="Polar residues" evidence="1">
    <location>
        <begin position="326"/>
        <end position="348"/>
    </location>
</feature>
<feature type="compositionally biased region" description="Polar residues" evidence="1">
    <location>
        <begin position="142"/>
        <end position="154"/>
    </location>
</feature>
<proteinExistence type="predicted"/>
<keyword evidence="4" id="KW-1185">Reference proteome</keyword>
<feature type="region of interest" description="Disordered" evidence="1">
    <location>
        <begin position="132"/>
        <end position="172"/>
    </location>
</feature>
<comment type="caution">
    <text evidence="3">The sequence shown here is derived from an EMBL/GenBank/DDBJ whole genome shotgun (WGS) entry which is preliminary data.</text>
</comment>
<name>A0A9Q1JX28_9CARY</name>
<evidence type="ECO:0000259" key="2">
    <source>
        <dbReference type="Pfam" id="PF26130"/>
    </source>
</evidence>
<accession>A0A9Q1JX28</accession>
<feature type="domain" description="PB1-like" evidence="2">
    <location>
        <begin position="4"/>
        <end position="91"/>
    </location>
</feature>
<protein>
    <recommendedName>
        <fullName evidence="2">PB1-like domain-containing protein</fullName>
    </recommendedName>
</protein>
<organism evidence="3 4">
    <name type="scientific">Carnegiea gigantea</name>
    <dbReference type="NCBI Taxonomy" id="171969"/>
    <lineage>
        <taxon>Eukaryota</taxon>
        <taxon>Viridiplantae</taxon>
        <taxon>Streptophyta</taxon>
        <taxon>Embryophyta</taxon>
        <taxon>Tracheophyta</taxon>
        <taxon>Spermatophyta</taxon>
        <taxon>Magnoliopsida</taxon>
        <taxon>eudicotyledons</taxon>
        <taxon>Gunneridae</taxon>
        <taxon>Pentapetalae</taxon>
        <taxon>Caryophyllales</taxon>
        <taxon>Cactineae</taxon>
        <taxon>Cactaceae</taxon>
        <taxon>Cactoideae</taxon>
        <taxon>Echinocereeae</taxon>
        <taxon>Carnegiea</taxon>
    </lineage>
</organism>
<dbReference type="OrthoDB" id="1751576at2759"/>
<evidence type="ECO:0000313" key="3">
    <source>
        <dbReference type="EMBL" id="KAJ8432607.1"/>
    </source>
</evidence>
<dbReference type="EMBL" id="JAKOGI010000596">
    <property type="protein sequence ID" value="KAJ8432607.1"/>
    <property type="molecule type" value="Genomic_DNA"/>
</dbReference>
<gene>
    <name evidence="3" type="ORF">Cgig2_032888</name>
</gene>
<evidence type="ECO:0000313" key="4">
    <source>
        <dbReference type="Proteomes" id="UP001153076"/>
    </source>
</evidence>
<evidence type="ECO:0000256" key="1">
    <source>
        <dbReference type="SAM" id="MobiDB-lite"/>
    </source>
</evidence>
<sequence length="369" mass="40807">MGVDDIVVEIHRGEKFVDGDKVEYVGGGVFKIEPVDIVTLSRFKIIGLAKDIGFTNAKEFYYLILGMSLREGLRTCHNDFESLYIAAAAVHKRLIGGVPKEVVPKMPALPYPSMATQQSNVDLMSNNINNGQECDQKGGLDGSTSTFGSQNSRGTRFGKTKHPHQPQPQPQHLLLPLFHPLPAHSHDTTPVFNVNNEHVPEWDWEDPRPKSPIPWDKLIEGESLNKESGNSEYVPEIEVAFQKQEAKKKKINVGGGVDDDGCENDGDEHDWDTDIQDEWEADVEDLETSGEEWAAARATVGECKKQKGSGSIDNAKQVGKQDMTVDKSTTGGIEQTQLGSSFHSNYETSKAEMDFDGETDGDVPRLLRK</sequence>
<feature type="region of interest" description="Disordered" evidence="1">
    <location>
        <begin position="299"/>
        <end position="369"/>
    </location>
</feature>
<dbReference type="InterPro" id="IPR058594">
    <property type="entry name" value="PB1-like_dom_pln"/>
</dbReference>
<dbReference type="AlphaFoldDB" id="A0A9Q1JX28"/>
<dbReference type="Proteomes" id="UP001153076">
    <property type="component" value="Unassembled WGS sequence"/>
</dbReference>
<dbReference type="Pfam" id="PF26130">
    <property type="entry name" value="PB1-like"/>
    <property type="match status" value="1"/>
</dbReference>